<protein>
    <recommendedName>
        <fullName evidence="9">3-hydroxy-3-methylglutaryl coenzyme A reductase</fullName>
        <shortName evidence="9">HMG-CoA reductase</shortName>
        <ecNumber evidence="9">1.1.1.34</ecNumber>
    </recommendedName>
</protein>
<dbReference type="InterPro" id="IPR023282">
    <property type="entry name" value="HMG_CoA_Rdtase_N"/>
</dbReference>
<accession>A0A1X2GXL3</accession>
<dbReference type="InterPro" id="IPR023076">
    <property type="entry name" value="HMG_CoA_Rdtase_CS"/>
</dbReference>
<feature type="compositionally biased region" description="Pro residues" evidence="10">
    <location>
        <begin position="609"/>
        <end position="621"/>
    </location>
</feature>
<feature type="transmembrane region" description="Helical" evidence="9">
    <location>
        <begin position="377"/>
        <end position="400"/>
    </location>
</feature>
<feature type="transmembrane region" description="Helical" evidence="9">
    <location>
        <begin position="237"/>
        <end position="256"/>
    </location>
</feature>
<keyword evidence="4 9" id="KW-0256">Endoplasmic reticulum</keyword>
<keyword evidence="3 9" id="KW-0812">Transmembrane</keyword>
<dbReference type="FunFam" id="3.90.770.10:FF:000001">
    <property type="entry name" value="3-hydroxy-3-methylglutaryl coenzyme A reductase"/>
    <property type="match status" value="1"/>
</dbReference>
<dbReference type="NCBIfam" id="TIGR00533">
    <property type="entry name" value="HMG_CoA_R_NADP"/>
    <property type="match status" value="1"/>
</dbReference>
<dbReference type="CDD" id="cd00643">
    <property type="entry name" value="HMG-CoA_reductase_classI"/>
    <property type="match status" value="1"/>
</dbReference>
<evidence type="ECO:0000256" key="5">
    <source>
        <dbReference type="ARBA" id="ARBA00022857"/>
    </source>
</evidence>
<feature type="region of interest" description="Disordered" evidence="10">
    <location>
        <begin position="609"/>
        <end position="639"/>
    </location>
</feature>
<dbReference type="PROSITE" id="PS50065">
    <property type="entry name" value="HMG_COA_REDUCTASE_4"/>
    <property type="match status" value="1"/>
</dbReference>
<dbReference type="PROSITE" id="PS01192">
    <property type="entry name" value="HMG_COA_REDUCTASE_3"/>
    <property type="match status" value="1"/>
</dbReference>
<feature type="transmembrane region" description="Helical" evidence="9">
    <location>
        <begin position="38"/>
        <end position="57"/>
    </location>
</feature>
<evidence type="ECO:0000256" key="7">
    <source>
        <dbReference type="ARBA" id="ARBA00023002"/>
    </source>
</evidence>
<feature type="compositionally biased region" description="Basic residues" evidence="10">
    <location>
        <begin position="623"/>
        <end position="633"/>
    </location>
</feature>
<dbReference type="STRING" id="101127.A0A1X2GXL3"/>
<dbReference type="Gene3D" id="1.10.3270.10">
    <property type="entry name" value="HMGR, N-terminal domain"/>
    <property type="match status" value="1"/>
</dbReference>
<dbReference type="GO" id="GO:0008299">
    <property type="term" value="P:isoprenoid biosynthetic process"/>
    <property type="evidence" value="ECO:0007669"/>
    <property type="project" value="InterPro"/>
</dbReference>
<dbReference type="OrthoDB" id="310654at2759"/>
<dbReference type="Pfam" id="PF12349">
    <property type="entry name" value="Sterol-sensing"/>
    <property type="match status" value="1"/>
</dbReference>
<dbReference type="PROSITE" id="PS00318">
    <property type="entry name" value="HMG_COA_REDUCTASE_2"/>
    <property type="match status" value="1"/>
</dbReference>
<evidence type="ECO:0000256" key="8">
    <source>
        <dbReference type="ARBA" id="ARBA00023136"/>
    </source>
</evidence>
<dbReference type="SUPFAM" id="SSF56542">
    <property type="entry name" value="Substrate-binding domain of HMG-CoA reductase"/>
    <property type="match status" value="1"/>
</dbReference>
<feature type="region of interest" description="Disordered" evidence="10">
    <location>
        <begin position="1067"/>
        <end position="1095"/>
    </location>
</feature>
<dbReference type="GO" id="GO:0004420">
    <property type="term" value="F:hydroxymethylglutaryl-CoA reductase (NADPH) activity"/>
    <property type="evidence" value="ECO:0007669"/>
    <property type="project" value="UniProtKB-EC"/>
</dbReference>
<feature type="compositionally biased region" description="Low complexity" evidence="10">
    <location>
        <begin position="1067"/>
        <end position="1087"/>
    </location>
</feature>
<evidence type="ECO:0000256" key="4">
    <source>
        <dbReference type="ARBA" id="ARBA00022824"/>
    </source>
</evidence>
<organism evidence="12 13">
    <name type="scientific">Hesseltinella vesiculosa</name>
    <dbReference type="NCBI Taxonomy" id="101127"/>
    <lineage>
        <taxon>Eukaryota</taxon>
        <taxon>Fungi</taxon>
        <taxon>Fungi incertae sedis</taxon>
        <taxon>Mucoromycota</taxon>
        <taxon>Mucoromycotina</taxon>
        <taxon>Mucoromycetes</taxon>
        <taxon>Mucorales</taxon>
        <taxon>Cunninghamellaceae</taxon>
        <taxon>Hesseltinella</taxon>
    </lineage>
</organism>
<keyword evidence="8 9" id="KW-0472">Membrane</keyword>
<evidence type="ECO:0000256" key="2">
    <source>
        <dbReference type="ARBA" id="ARBA00007661"/>
    </source>
</evidence>
<dbReference type="GO" id="GO:0015936">
    <property type="term" value="P:coenzyme A metabolic process"/>
    <property type="evidence" value="ECO:0007669"/>
    <property type="project" value="InterPro"/>
</dbReference>
<comment type="subcellular location">
    <subcellularLocation>
        <location evidence="1 9">Endoplasmic reticulum membrane</location>
        <topology evidence="1 9">Multi-pass membrane protein</topology>
    </subcellularLocation>
</comment>
<evidence type="ECO:0000256" key="3">
    <source>
        <dbReference type="ARBA" id="ARBA00022692"/>
    </source>
</evidence>
<evidence type="ECO:0000313" key="13">
    <source>
        <dbReference type="Proteomes" id="UP000242146"/>
    </source>
</evidence>
<dbReference type="SUPFAM" id="SSF55035">
    <property type="entry name" value="NAD-binding domain of HMG-CoA reductase"/>
    <property type="match status" value="1"/>
</dbReference>
<dbReference type="InterPro" id="IPR023074">
    <property type="entry name" value="HMG_CoA_Rdtase_cat_sf"/>
</dbReference>
<dbReference type="Pfam" id="PF00368">
    <property type="entry name" value="HMG-CoA_red"/>
    <property type="match status" value="1"/>
</dbReference>
<evidence type="ECO:0000256" key="6">
    <source>
        <dbReference type="ARBA" id="ARBA00022989"/>
    </source>
</evidence>
<evidence type="ECO:0000256" key="9">
    <source>
        <dbReference type="RuleBase" id="RU361219"/>
    </source>
</evidence>
<dbReference type="GO" id="GO:0005778">
    <property type="term" value="C:peroxisomal membrane"/>
    <property type="evidence" value="ECO:0007669"/>
    <property type="project" value="TreeGrafter"/>
</dbReference>
<dbReference type="GO" id="GO:0006696">
    <property type="term" value="P:ergosterol biosynthetic process"/>
    <property type="evidence" value="ECO:0007669"/>
    <property type="project" value="TreeGrafter"/>
</dbReference>
<evidence type="ECO:0000256" key="1">
    <source>
        <dbReference type="ARBA" id="ARBA00004477"/>
    </source>
</evidence>
<dbReference type="PANTHER" id="PTHR10572">
    <property type="entry name" value="3-HYDROXY-3-METHYLGLUTARYL-COENZYME A REDUCTASE"/>
    <property type="match status" value="1"/>
</dbReference>
<dbReference type="InterPro" id="IPR004554">
    <property type="entry name" value="HMG_CoA_Rdtase_eu_arc"/>
</dbReference>
<feature type="domain" description="SSD" evidence="11">
    <location>
        <begin position="236"/>
        <end position="400"/>
    </location>
</feature>
<dbReference type="EMBL" id="MCGT01000001">
    <property type="protein sequence ID" value="ORX62839.1"/>
    <property type="molecule type" value="Genomic_DNA"/>
</dbReference>
<gene>
    <name evidence="12" type="ORF">DM01DRAFT_1297659</name>
</gene>
<dbReference type="FunFam" id="3.30.70.420:FF:000001">
    <property type="entry name" value="3-hydroxy-3-methylglutaryl coenzyme A reductase"/>
    <property type="match status" value="1"/>
</dbReference>
<dbReference type="PANTHER" id="PTHR10572:SF24">
    <property type="entry name" value="3-HYDROXY-3-METHYLGLUTARYL-COENZYME A REDUCTASE"/>
    <property type="match status" value="1"/>
</dbReference>
<evidence type="ECO:0000256" key="10">
    <source>
        <dbReference type="SAM" id="MobiDB-lite"/>
    </source>
</evidence>
<dbReference type="InterPro" id="IPR002202">
    <property type="entry name" value="HMG_CoA_Rdtase"/>
</dbReference>
<comment type="similarity">
    <text evidence="2 9">Belongs to the HMG-CoA reductase family.</text>
</comment>
<name>A0A1X2GXL3_9FUNG</name>
<dbReference type="PROSITE" id="PS50156">
    <property type="entry name" value="SSD"/>
    <property type="match status" value="1"/>
</dbReference>
<keyword evidence="13" id="KW-1185">Reference proteome</keyword>
<dbReference type="EC" id="1.1.1.34" evidence="9"/>
<dbReference type="Gene3D" id="3.30.70.420">
    <property type="entry name" value="Hydroxymethylglutaryl-CoA reductase, class I/II, NAD/NADP-binding domain"/>
    <property type="match status" value="1"/>
</dbReference>
<dbReference type="InterPro" id="IPR009023">
    <property type="entry name" value="HMG_CoA_Rdtase_NAD(P)-bd_sf"/>
</dbReference>
<comment type="catalytic activity">
    <reaction evidence="9">
        <text>(R)-mevalonate + 2 NADP(+) + CoA = (3S)-3-hydroxy-3-methylglutaryl-CoA + 2 NADPH + 2 H(+)</text>
        <dbReference type="Rhea" id="RHEA:15989"/>
        <dbReference type="ChEBI" id="CHEBI:15378"/>
        <dbReference type="ChEBI" id="CHEBI:36464"/>
        <dbReference type="ChEBI" id="CHEBI:43074"/>
        <dbReference type="ChEBI" id="CHEBI:57287"/>
        <dbReference type="ChEBI" id="CHEBI:57783"/>
        <dbReference type="ChEBI" id="CHEBI:58349"/>
        <dbReference type="EC" id="1.1.1.34"/>
    </reaction>
</comment>
<dbReference type="Gene3D" id="3.90.770.10">
    <property type="entry name" value="3-hydroxy-3-methylglutaryl-coenzyme A Reductase, Chain A, domain 2"/>
    <property type="match status" value="1"/>
</dbReference>
<dbReference type="GO" id="GO:0005789">
    <property type="term" value="C:endoplasmic reticulum membrane"/>
    <property type="evidence" value="ECO:0007669"/>
    <property type="project" value="UniProtKB-SubCell"/>
</dbReference>
<dbReference type="InterPro" id="IPR009029">
    <property type="entry name" value="HMG_CoA_Rdtase_sub-bd_dom_sf"/>
</dbReference>
<dbReference type="UniPathway" id="UPA00058">
    <property type="reaction ID" value="UER00103"/>
</dbReference>
<keyword evidence="5 9" id="KW-0521">NADP</keyword>
<comment type="caution">
    <text evidence="12">The sequence shown here is derived from an EMBL/GenBank/DDBJ whole genome shotgun (WGS) entry which is preliminary data.</text>
</comment>
<dbReference type="InterPro" id="IPR053958">
    <property type="entry name" value="HMGCR/SNAP/NPC1-like_SSD"/>
</dbReference>
<dbReference type="Proteomes" id="UP000242146">
    <property type="component" value="Unassembled WGS sequence"/>
</dbReference>
<evidence type="ECO:0000313" key="12">
    <source>
        <dbReference type="EMBL" id="ORX62839.1"/>
    </source>
</evidence>
<dbReference type="PRINTS" id="PR00071">
    <property type="entry name" value="HMGCOARDTASE"/>
</dbReference>
<comment type="pathway">
    <text evidence="9">Metabolic intermediate biosynthesis; (R)-mevalonate biosynthesis; (R)-mevalonate from acetyl-CoA: step 3/3.</text>
</comment>
<proteinExistence type="inferred from homology"/>
<evidence type="ECO:0000259" key="11">
    <source>
        <dbReference type="PROSITE" id="PS50156"/>
    </source>
</evidence>
<keyword evidence="7 9" id="KW-0560">Oxidoreductase</keyword>
<dbReference type="AlphaFoldDB" id="A0A1X2GXL3"/>
<keyword evidence="6 9" id="KW-1133">Transmembrane helix</keyword>
<sequence length="1095" mass="118408">MSLLPRGSTRGLTSSYASLVGKGIHRVAQVSARHPIEMIVSVLMAASFAYFYLFNLARSSDLFIGTRSATAHLSPAIVYSAQGEPFGLMPDTAGAPVKLAVKQVLITSAPSRHESRPAVRQFQHLIENDIYVPDNSAHQFNYQGLCYKTSHDQCLTVQPFTTTNNDYLIPLVFNTSTHVRHNLADIWEHKVATLPSSEFISSSSASQENAFLWVMIVSRNIFFHLCEMIKVADNVDIVVVLVGYVMAISTVISLYLNMRSMGSRYTLATAVVVNGLFSFMLGFLTVHMLGIKVHASTLAEALPFLVVTIGFERHFKLTKSVLMAHKKSPVPKQTIWKTLLMAVDIVAFPLARDCCIEILVLCLGAKSGIGGLREFCLLSAILLAFDLFFMFTWYTAVLALKLELGRIREINTLGDDNASLFVSPVSQAKKDLIEKTVVKALSNNDADVFGKDDVKANDPLIGRIKLLLIAGFVGMQVLNICSTFESGPQLDVTQPAVADLLHTLLDAYKMDTNAVFPVMVEVSPSVLFHTARSRWQLFPDTIVQPLASLFDVYDVYIQHPVISKWLTVALFVSLFLNTYLFNVVRQPKPTAATTPLTMDNTQATKLPVAPAPARVPSPAVHPPTHRRQHHRRHQNNDDQPIRSLESCMTLLHSPDELHDEEIVTLVQAGKMAPYALEKTLGDFERAVSIRRSLISRASMTKTLEASALPLENYHYDKVMGACCENVIGYMPLPVGIAGPMNIDGDLIHIPMATTEGCLVASTARGCKAINAGGGAATVVTADGMTRGPCVEFPSAVRAATCKLWLEAEGYSIITDAFNSTSRFARVRKLKMAIAGKLLFIRFSTTTGDAMGMNMISKGCEKALSVLQEHFEDMQIISLSGNYCTDKKPAAINWIEGRGKSVVSEAVIPGSVVEKVLKTSVAALVELNTSKNLIGSAMAGSIGGFNAHAANILTAVYLATGQDPAQNVESSNCITLMKAVNDGQDLHISCTMPSIEVGTIGGGTILPPQRSMLDLLGVSGPHPDQPGKNAQRLARIICAAVMAGELSLLSALAAGHLVKAHMAHNRGTTAAPVTPSTTPANGGATPTPELGTCIRS</sequence>
<dbReference type="InterPro" id="IPR000731">
    <property type="entry name" value="SSD"/>
</dbReference>
<feature type="transmembrane region" description="Helical" evidence="9">
    <location>
        <begin position="268"/>
        <end position="289"/>
    </location>
</feature>
<reference evidence="12 13" key="1">
    <citation type="submission" date="2016-07" db="EMBL/GenBank/DDBJ databases">
        <title>Pervasive Adenine N6-methylation of Active Genes in Fungi.</title>
        <authorList>
            <consortium name="DOE Joint Genome Institute"/>
            <person name="Mondo S.J."/>
            <person name="Dannebaum R.O."/>
            <person name="Kuo R.C."/>
            <person name="Labutti K."/>
            <person name="Haridas S."/>
            <person name="Kuo A."/>
            <person name="Salamov A."/>
            <person name="Ahrendt S.R."/>
            <person name="Lipzen A."/>
            <person name="Sullivan W."/>
            <person name="Andreopoulos W.B."/>
            <person name="Clum A."/>
            <person name="Lindquist E."/>
            <person name="Daum C."/>
            <person name="Ramamoorthy G.K."/>
            <person name="Gryganskyi A."/>
            <person name="Culley D."/>
            <person name="Magnuson J.K."/>
            <person name="James T.Y."/>
            <person name="O'Malley M.A."/>
            <person name="Stajich J.E."/>
            <person name="Spatafora J.W."/>
            <person name="Visel A."/>
            <person name="Grigoriev I.V."/>
        </authorList>
    </citation>
    <scope>NUCLEOTIDE SEQUENCE [LARGE SCALE GENOMIC DNA]</scope>
    <source>
        <strain evidence="12 13">NRRL 3301</strain>
    </source>
</reference>
<dbReference type="PROSITE" id="PS00066">
    <property type="entry name" value="HMG_COA_REDUCTASE_1"/>
    <property type="match status" value="1"/>
</dbReference>
<dbReference type="FunFam" id="1.10.3270.10:FF:000001">
    <property type="entry name" value="3-hydroxy-3-methylglutaryl coenzyme A reductase"/>
    <property type="match status" value="1"/>
</dbReference>